<dbReference type="AlphaFoldDB" id="A0A0L0EQZ5"/>
<evidence type="ECO:0000313" key="1">
    <source>
        <dbReference type="EMBL" id="KNC66829.1"/>
    </source>
</evidence>
<dbReference type="CDD" id="cd03801">
    <property type="entry name" value="GT4_PimA-like"/>
    <property type="match status" value="1"/>
</dbReference>
<proteinExistence type="predicted"/>
<dbReference type="PANTHER" id="PTHR45947:SF3">
    <property type="entry name" value="SULFOQUINOVOSYL TRANSFERASE SQD2"/>
    <property type="match status" value="1"/>
</dbReference>
<dbReference type="OrthoDB" id="8756565at2"/>
<dbReference type="Proteomes" id="UP000036850">
    <property type="component" value="Unassembled WGS sequence"/>
</dbReference>
<dbReference type="PANTHER" id="PTHR45947">
    <property type="entry name" value="SULFOQUINOVOSYL TRANSFERASE SQD2"/>
    <property type="match status" value="1"/>
</dbReference>
<accession>A0A0L0EQZ5</accession>
<dbReference type="InterPro" id="IPR050194">
    <property type="entry name" value="Glycosyltransferase_grp1"/>
</dbReference>
<dbReference type="GO" id="GO:0016757">
    <property type="term" value="F:glycosyltransferase activity"/>
    <property type="evidence" value="ECO:0007669"/>
    <property type="project" value="TreeGrafter"/>
</dbReference>
<dbReference type="SUPFAM" id="SSF53756">
    <property type="entry name" value="UDP-Glycosyltransferase/glycogen phosphorylase"/>
    <property type="match status" value="1"/>
</dbReference>
<evidence type="ECO:0008006" key="3">
    <source>
        <dbReference type="Google" id="ProtNLM"/>
    </source>
</evidence>
<comment type="caution">
    <text evidence="1">The sequence shown here is derived from an EMBL/GenBank/DDBJ whole genome shotgun (WGS) entry which is preliminary data.</text>
</comment>
<dbReference type="EMBL" id="LFZX01000114">
    <property type="protein sequence ID" value="KNC66829.1"/>
    <property type="molecule type" value="Genomic_DNA"/>
</dbReference>
<protein>
    <recommendedName>
        <fullName evidence="3">Glycosyl transferase family 1 domain-containing protein</fullName>
    </recommendedName>
</protein>
<dbReference type="PATRIC" id="fig|43658.6.peg.1379"/>
<gene>
    <name evidence="1" type="ORF">AC626_14560</name>
</gene>
<evidence type="ECO:0000313" key="2">
    <source>
        <dbReference type="Proteomes" id="UP000036850"/>
    </source>
</evidence>
<name>A0A0L0EQZ5_9GAMM</name>
<dbReference type="Gene3D" id="3.40.50.2000">
    <property type="entry name" value="Glycogen Phosphorylase B"/>
    <property type="match status" value="2"/>
</dbReference>
<sequence length="223" mass="25101">MKEALQRAIGHTPYCIFQSDTIKDWYLRQDHNVKSSIVLPNGYDDKVFYPGGSSIQFSQPTVLFAGKLGKWYRGLNVVAQALPEGWKLLLVGDGPCREEFEKHSNVECIGRQDLEMVGEYVRAADVCVMPVNDCSPIATSEYLSCGKPVVHMGDHICWMIKDGENGFVAQNSVESWHAKLQEAIQASPEVRERAVQSASSWHELQGKMKTWLGDWHELNQTVC</sequence>
<dbReference type="Pfam" id="PF13692">
    <property type="entry name" value="Glyco_trans_1_4"/>
    <property type="match status" value="1"/>
</dbReference>
<organism evidence="1 2">
    <name type="scientific">Pseudoalteromonas rubra</name>
    <dbReference type="NCBI Taxonomy" id="43658"/>
    <lineage>
        <taxon>Bacteria</taxon>
        <taxon>Pseudomonadati</taxon>
        <taxon>Pseudomonadota</taxon>
        <taxon>Gammaproteobacteria</taxon>
        <taxon>Alteromonadales</taxon>
        <taxon>Pseudoalteromonadaceae</taxon>
        <taxon>Pseudoalteromonas</taxon>
    </lineage>
</organism>
<reference evidence="2" key="1">
    <citation type="submission" date="2015-07" db="EMBL/GenBank/DDBJ databases">
        <title>Draft genome sequence of a Pseudoalteromonas rubra strain, OCN096, isolated from Kaneohe Bay, Oahu, Hawaii.</title>
        <authorList>
            <person name="Beurmann S."/>
            <person name="Ushijima B."/>
            <person name="Belcaid M."/>
            <person name="Callahan S.M."/>
            <person name="Aeby G.S."/>
        </authorList>
    </citation>
    <scope>NUCLEOTIDE SEQUENCE [LARGE SCALE GENOMIC DNA]</scope>
    <source>
        <strain evidence="2">OCN096</strain>
    </source>
</reference>